<comment type="caution">
    <text evidence="1">The sequence shown here is derived from an EMBL/GenBank/DDBJ whole genome shotgun (WGS) entry which is preliminary data.</text>
</comment>
<proteinExistence type="predicted"/>
<evidence type="ECO:0000313" key="2">
    <source>
        <dbReference type="Proteomes" id="UP000642284"/>
    </source>
</evidence>
<protein>
    <submittedName>
        <fullName evidence="1">SMI1/KNR4 family protein</fullName>
    </submittedName>
</protein>
<sequence length="155" mass="16583">MSELVAGFEAKHGFPPGPNEIRSAGEDDADAVSTLSDTGLPHVDLLTFYEHIGEIDLADVGNGYWVHSAETVLDHLREYGPVGVDDGRDPSGLVIASDGGGLLFVIEPDGAVFRTRTATLDEPEFDRAADSLRQFLELLGRSVARSIDTGEPGYL</sequence>
<name>A0ABR7SHJ6_9ACTN</name>
<evidence type="ECO:0000313" key="1">
    <source>
        <dbReference type="EMBL" id="MBC9714996.1"/>
    </source>
</evidence>
<dbReference type="Proteomes" id="UP000642284">
    <property type="component" value="Unassembled WGS sequence"/>
</dbReference>
<keyword evidence="2" id="KW-1185">Reference proteome</keyword>
<reference evidence="1 2" key="1">
    <citation type="submission" date="2020-08" db="EMBL/GenBank/DDBJ databases">
        <title>Genemic of Streptomyces polyaspartic.</title>
        <authorList>
            <person name="Liu W."/>
        </authorList>
    </citation>
    <scope>NUCLEOTIDE SEQUENCE [LARGE SCALE GENOMIC DNA]</scope>
    <source>
        <strain evidence="1 2">TRM66268-LWL</strain>
    </source>
</reference>
<accession>A0ABR7SHJ6</accession>
<gene>
    <name evidence="1" type="ORF">H9Y04_20815</name>
</gene>
<dbReference type="EMBL" id="JACTVJ010000010">
    <property type="protein sequence ID" value="MBC9714996.1"/>
    <property type="molecule type" value="Genomic_DNA"/>
</dbReference>
<organism evidence="1 2">
    <name type="scientific">Streptomyces polyasparticus</name>
    <dbReference type="NCBI Taxonomy" id="2767826"/>
    <lineage>
        <taxon>Bacteria</taxon>
        <taxon>Bacillati</taxon>
        <taxon>Actinomycetota</taxon>
        <taxon>Actinomycetes</taxon>
        <taxon>Kitasatosporales</taxon>
        <taxon>Streptomycetaceae</taxon>
        <taxon>Streptomyces</taxon>
    </lineage>
</organism>